<evidence type="ECO:0000256" key="2">
    <source>
        <dbReference type="ARBA" id="ARBA00006577"/>
    </source>
</evidence>
<keyword evidence="4 5" id="KW-0413">Isomerase</keyword>
<comment type="similarity">
    <text evidence="2 6">Belongs to the FKBP-type PPIase family.</text>
</comment>
<feature type="chain" id="PRO_5011660507" description="Peptidyl-prolyl cis-trans isomerase" evidence="7">
    <location>
        <begin position="25"/>
        <end position="308"/>
    </location>
</feature>
<dbReference type="EMBL" id="FMYP01000060">
    <property type="protein sequence ID" value="SDC90270.1"/>
    <property type="molecule type" value="Genomic_DNA"/>
</dbReference>
<accession>A0A1G6QCQ3</accession>
<feature type="signal peptide" evidence="7">
    <location>
        <begin position="1"/>
        <end position="24"/>
    </location>
</feature>
<dbReference type="OrthoDB" id="9814548at2"/>
<dbReference type="SUPFAM" id="SSF54534">
    <property type="entry name" value="FKBP-like"/>
    <property type="match status" value="2"/>
</dbReference>
<sequence>MLKTNWMKRAVIALLPLITLLTLACQKSPYPGYEKQNSGVFYKLLAIGEEEKKAQVGDYITADIAYRNMSDSSFFNGRRRFQLSATHFSGSIDECFAMLSEGDSASFIISADDFFLKTLETQKPRFLINQTTLKVDIRLVEVQKEDEYQREKEAFLTWIEDFGDYEKVILTQFIEQKKISAKPTASGLFLVTATPGKGPSVALGDTVIVDFEGKFFNGKFFDSTKKRNEPFSFVYGQKWQVIDGLEEAIGLMRQGQKALVILPSNLAFGKDGSSTGIIPPFTSVVFEVELLNVIKGVPPSSKTGDAKK</sequence>
<evidence type="ECO:0000256" key="5">
    <source>
        <dbReference type="PROSITE-ProRule" id="PRU00277"/>
    </source>
</evidence>
<feature type="domain" description="PPIase FKBP-type" evidence="8">
    <location>
        <begin position="204"/>
        <end position="294"/>
    </location>
</feature>
<dbReference type="GO" id="GO:0003755">
    <property type="term" value="F:peptidyl-prolyl cis-trans isomerase activity"/>
    <property type="evidence" value="ECO:0007669"/>
    <property type="project" value="UniProtKB-UniRule"/>
</dbReference>
<evidence type="ECO:0000256" key="1">
    <source>
        <dbReference type="ARBA" id="ARBA00000971"/>
    </source>
</evidence>
<dbReference type="Proteomes" id="UP000199452">
    <property type="component" value="Unassembled WGS sequence"/>
</dbReference>
<dbReference type="PANTHER" id="PTHR43811">
    <property type="entry name" value="FKBP-TYPE PEPTIDYL-PROLYL CIS-TRANS ISOMERASE FKPA"/>
    <property type="match status" value="1"/>
</dbReference>
<evidence type="ECO:0000256" key="7">
    <source>
        <dbReference type="SAM" id="SignalP"/>
    </source>
</evidence>
<dbReference type="AlphaFoldDB" id="A0A1G6QCQ3"/>
<proteinExistence type="inferred from homology"/>
<evidence type="ECO:0000313" key="9">
    <source>
        <dbReference type="EMBL" id="SDC90270.1"/>
    </source>
</evidence>
<evidence type="ECO:0000256" key="6">
    <source>
        <dbReference type="RuleBase" id="RU003915"/>
    </source>
</evidence>
<evidence type="ECO:0000256" key="3">
    <source>
        <dbReference type="ARBA" id="ARBA00023110"/>
    </source>
</evidence>
<dbReference type="PROSITE" id="PS50059">
    <property type="entry name" value="FKBP_PPIASE"/>
    <property type="match status" value="1"/>
</dbReference>
<evidence type="ECO:0000313" key="10">
    <source>
        <dbReference type="Proteomes" id="UP000199452"/>
    </source>
</evidence>
<dbReference type="InterPro" id="IPR046357">
    <property type="entry name" value="PPIase_dom_sf"/>
</dbReference>
<dbReference type="PANTHER" id="PTHR43811:SF19">
    <property type="entry name" value="39 KDA FK506-BINDING NUCLEAR PROTEIN"/>
    <property type="match status" value="1"/>
</dbReference>
<dbReference type="STRING" id="1640674.SAMN05216323_106016"/>
<gene>
    <name evidence="9" type="ORF">SAMN05216323_106016</name>
</gene>
<evidence type="ECO:0000259" key="8">
    <source>
        <dbReference type="PROSITE" id="PS50059"/>
    </source>
</evidence>
<keyword evidence="10" id="KW-1185">Reference proteome</keyword>
<comment type="catalytic activity">
    <reaction evidence="1 5 6">
        <text>[protein]-peptidylproline (omega=180) = [protein]-peptidylproline (omega=0)</text>
        <dbReference type="Rhea" id="RHEA:16237"/>
        <dbReference type="Rhea" id="RHEA-COMP:10747"/>
        <dbReference type="Rhea" id="RHEA-COMP:10748"/>
        <dbReference type="ChEBI" id="CHEBI:83833"/>
        <dbReference type="ChEBI" id="CHEBI:83834"/>
        <dbReference type="EC" id="5.2.1.8"/>
    </reaction>
</comment>
<dbReference type="PROSITE" id="PS51257">
    <property type="entry name" value="PROKAR_LIPOPROTEIN"/>
    <property type="match status" value="1"/>
</dbReference>
<name>A0A1G6QCQ3_9BACT</name>
<dbReference type="Pfam" id="PF00254">
    <property type="entry name" value="FKBP_C"/>
    <property type="match status" value="1"/>
</dbReference>
<reference evidence="9 10" key="1">
    <citation type="submission" date="2016-09" db="EMBL/GenBank/DDBJ databases">
        <authorList>
            <person name="Capua I."/>
            <person name="De Benedictis P."/>
            <person name="Joannis T."/>
            <person name="Lombin L.H."/>
            <person name="Cattoli G."/>
        </authorList>
    </citation>
    <scope>NUCLEOTIDE SEQUENCE [LARGE SCALE GENOMIC DNA]</scope>
    <source>
        <strain evidence="9 10">A7P-90m</strain>
    </source>
</reference>
<dbReference type="InterPro" id="IPR001179">
    <property type="entry name" value="PPIase_FKBP_dom"/>
</dbReference>
<keyword evidence="7" id="KW-0732">Signal</keyword>
<dbReference type="Gene3D" id="3.10.50.40">
    <property type="match status" value="2"/>
</dbReference>
<dbReference type="EC" id="5.2.1.8" evidence="6"/>
<organism evidence="9 10">
    <name type="scientific">Williamwhitmania taraxaci</name>
    <dbReference type="NCBI Taxonomy" id="1640674"/>
    <lineage>
        <taxon>Bacteria</taxon>
        <taxon>Pseudomonadati</taxon>
        <taxon>Bacteroidota</taxon>
        <taxon>Bacteroidia</taxon>
        <taxon>Bacteroidales</taxon>
        <taxon>Williamwhitmaniaceae</taxon>
        <taxon>Williamwhitmania</taxon>
    </lineage>
</organism>
<protein>
    <recommendedName>
        <fullName evidence="6">Peptidyl-prolyl cis-trans isomerase</fullName>
        <ecNumber evidence="6">5.2.1.8</ecNumber>
    </recommendedName>
</protein>
<evidence type="ECO:0000256" key="4">
    <source>
        <dbReference type="ARBA" id="ARBA00023235"/>
    </source>
</evidence>
<keyword evidence="3 5" id="KW-0697">Rotamase</keyword>